<proteinExistence type="predicted"/>
<feature type="region of interest" description="Disordered" evidence="1">
    <location>
        <begin position="1"/>
        <end position="33"/>
    </location>
</feature>
<dbReference type="AlphaFoldDB" id="A0A8T1W548"/>
<dbReference type="Proteomes" id="UP000694044">
    <property type="component" value="Unassembled WGS sequence"/>
</dbReference>
<accession>A0A8T1W548</accession>
<feature type="compositionally biased region" description="Low complexity" evidence="1">
    <location>
        <begin position="8"/>
        <end position="33"/>
    </location>
</feature>
<gene>
    <name evidence="2" type="ORF">PHYPSEUDO_014549</name>
</gene>
<dbReference type="EMBL" id="JAGDFM010000083">
    <property type="protein sequence ID" value="KAG7387263.1"/>
    <property type="molecule type" value="Genomic_DNA"/>
</dbReference>
<evidence type="ECO:0000313" key="3">
    <source>
        <dbReference type="Proteomes" id="UP000694044"/>
    </source>
</evidence>
<name>A0A8T1W548_9STRA</name>
<organism evidence="2 3">
    <name type="scientific">Phytophthora pseudosyringae</name>
    <dbReference type="NCBI Taxonomy" id="221518"/>
    <lineage>
        <taxon>Eukaryota</taxon>
        <taxon>Sar</taxon>
        <taxon>Stramenopiles</taxon>
        <taxon>Oomycota</taxon>
        <taxon>Peronosporomycetes</taxon>
        <taxon>Peronosporales</taxon>
        <taxon>Peronosporaceae</taxon>
        <taxon>Phytophthora</taxon>
    </lineage>
</organism>
<comment type="caution">
    <text evidence="2">The sequence shown here is derived from an EMBL/GenBank/DDBJ whole genome shotgun (WGS) entry which is preliminary data.</text>
</comment>
<evidence type="ECO:0000256" key="1">
    <source>
        <dbReference type="SAM" id="MobiDB-lite"/>
    </source>
</evidence>
<protein>
    <submittedName>
        <fullName evidence="2">Uncharacterized protein</fullName>
    </submittedName>
</protein>
<feature type="region of interest" description="Disordered" evidence="1">
    <location>
        <begin position="49"/>
        <end position="154"/>
    </location>
</feature>
<reference evidence="2" key="1">
    <citation type="submission" date="2021-02" db="EMBL/GenBank/DDBJ databases">
        <authorList>
            <person name="Palmer J.M."/>
        </authorList>
    </citation>
    <scope>NUCLEOTIDE SEQUENCE</scope>
    <source>
        <strain evidence="2">SCRP734</strain>
    </source>
</reference>
<keyword evidence="3" id="KW-1185">Reference proteome</keyword>
<sequence>MITRGVTDQASAPSSPAPRADDAPPGSDPHAAVSAVAAADIVDVTGAEETWTSAPARHTADPAPLCTSKRASAKPVTGAALAAARKGKKEMARRPAAAASGTTPGRLASEGGQAAESDAEDNPAAPPTKKARKSPAAAKARADEVTPTSERAAAATRADEGFDLGTFMAAFEPGAAAAPTKTATASAVATPAEPDTLAQLHLLQAEVGRLRVMLSNQAPAQAPISTRLVSRPAPVAATTPNAKGEMPPSEICFLTASSFPEGEKKAKGDYNPPQAHLLAASRMFRSFGTDTGKPLSAMSFVLSMRELDCVKFITTPAVLMAIFSGRLRSRGLTLMHFKESTEMATLEDGSSHANFASDFSPTAGLPPASVRCTSYEDILDAVHGLNSLAQEVWYDHMRKLTSRLRAFVAKNKSADPANTPARVRLTLLYANKFIGAALGHIQADDSRWWSGSATPCARSTTSRQRGQWRCSACSHKRMKGTSSSQQETDAATTKEAATVGGVLLSRIGSVA</sequence>
<evidence type="ECO:0000313" key="2">
    <source>
        <dbReference type="EMBL" id="KAG7387263.1"/>
    </source>
</evidence>
<dbReference type="OrthoDB" id="121048at2759"/>